<feature type="transmembrane region" description="Helical" evidence="1">
    <location>
        <begin position="97"/>
        <end position="119"/>
    </location>
</feature>
<evidence type="ECO:0000313" key="3">
    <source>
        <dbReference type="Proteomes" id="UP000613011"/>
    </source>
</evidence>
<dbReference type="EMBL" id="JAEQNA010000001">
    <property type="protein sequence ID" value="MBL0420230.1"/>
    <property type="molecule type" value="Genomic_DNA"/>
</dbReference>
<organism evidence="2 3">
    <name type="scientific">Ramlibacter aurantiacus</name>
    <dbReference type="NCBI Taxonomy" id="2801330"/>
    <lineage>
        <taxon>Bacteria</taxon>
        <taxon>Pseudomonadati</taxon>
        <taxon>Pseudomonadota</taxon>
        <taxon>Betaproteobacteria</taxon>
        <taxon>Burkholderiales</taxon>
        <taxon>Comamonadaceae</taxon>
        <taxon>Ramlibacter</taxon>
    </lineage>
</organism>
<keyword evidence="1" id="KW-1133">Transmembrane helix</keyword>
<proteinExistence type="predicted"/>
<comment type="caution">
    <text evidence="2">The sequence shown here is derived from an EMBL/GenBank/DDBJ whole genome shotgun (WGS) entry which is preliminary data.</text>
</comment>
<sequence>MNVALPALILFALLLPGFVFRSRLKRAERTSLDFSPFGLVVTEGVLTAMVLHLLWLGAAALCTSYRVDTEVLLRLASSDAASQALASREIARSDHLIGFYFASLLAFSYLGPTVIRLAVTKWKLDRAGSPLSPFLRFHDAPWYYLLTGADFEPGEEPDLISVSAIVDMGSGSTLYTGFLEDFIVTPEGQLDRLILSAVTRRPLRTSAATAARFIDGDYFVLRYEEAITLNIRYISLPDATATTSTAQSAQGSLSLS</sequence>
<keyword evidence="3" id="KW-1185">Reference proteome</keyword>
<accession>A0A937D2Z8</accession>
<gene>
    <name evidence="2" type="ORF">JI739_07730</name>
</gene>
<keyword evidence="1" id="KW-0472">Membrane</keyword>
<dbReference type="RefSeq" id="WP_201683215.1">
    <property type="nucleotide sequence ID" value="NZ_JAEQNA010000001.1"/>
</dbReference>
<dbReference type="Proteomes" id="UP000613011">
    <property type="component" value="Unassembled WGS sequence"/>
</dbReference>
<keyword evidence="1" id="KW-0812">Transmembrane</keyword>
<evidence type="ECO:0000313" key="2">
    <source>
        <dbReference type="EMBL" id="MBL0420230.1"/>
    </source>
</evidence>
<reference evidence="2" key="1">
    <citation type="submission" date="2021-01" db="EMBL/GenBank/DDBJ databases">
        <title>Ramlibacter sp. strain AW1 16S ribosomal RNA gene Genome sequencing and assembly.</title>
        <authorList>
            <person name="Kang M."/>
        </authorList>
    </citation>
    <scope>NUCLEOTIDE SEQUENCE</scope>
    <source>
        <strain evidence="2">AW1</strain>
    </source>
</reference>
<protein>
    <submittedName>
        <fullName evidence="2">Uncharacterized protein</fullName>
    </submittedName>
</protein>
<evidence type="ECO:0000256" key="1">
    <source>
        <dbReference type="SAM" id="Phobius"/>
    </source>
</evidence>
<name>A0A937D2Z8_9BURK</name>
<dbReference type="AlphaFoldDB" id="A0A937D2Z8"/>
<feature type="transmembrane region" description="Helical" evidence="1">
    <location>
        <begin position="45"/>
        <end position="65"/>
    </location>
</feature>